<accession>A0A4R3KM25</accession>
<evidence type="ECO:0000256" key="9">
    <source>
        <dbReference type="ARBA" id="ARBA00022977"/>
    </source>
</evidence>
<dbReference type="InterPro" id="IPR050102">
    <property type="entry name" value="tRNA_sulfurtransferase_ThiI"/>
</dbReference>
<evidence type="ECO:0000313" key="22">
    <source>
        <dbReference type="Proteomes" id="UP000295788"/>
    </source>
</evidence>
<dbReference type="AlphaFoldDB" id="A0A4R3KM25"/>
<feature type="binding site" evidence="19">
    <location>
        <position position="296"/>
    </location>
    <ligand>
        <name>ATP</name>
        <dbReference type="ChEBI" id="CHEBI:30616"/>
    </ligand>
</feature>
<evidence type="ECO:0000256" key="12">
    <source>
        <dbReference type="ARBA" id="ARBA00058382"/>
    </source>
</evidence>
<evidence type="ECO:0000256" key="19">
    <source>
        <dbReference type="HAMAP-Rule" id="MF_00021"/>
    </source>
</evidence>
<gene>
    <name evidence="19" type="primary">thiI</name>
    <name evidence="21" type="ORF">EDD72_10216</name>
</gene>
<keyword evidence="7 19" id="KW-0067">ATP-binding</keyword>
<evidence type="ECO:0000256" key="15">
    <source>
        <dbReference type="ARBA" id="ARBA00071867"/>
    </source>
</evidence>
<comment type="caution">
    <text evidence="21">The sequence shown here is derived from an EMBL/GenBank/DDBJ whole genome shotgun (WGS) entry which is preliminary data.</text>
</comment>
<dbReference type="Pfam" id="PF02926">
    <property type="entry name" value="THUMP"/>
    <property type="match status" value="1"/>
</dbReference>
<dbReference type="GO" id="GO:0005829">
    <property type="term" value="C:cytosol"/>
    <property type="evidence" value="ECO:0007669"/>
    <property type="project" value="TreeGrafter"/>
</dbReference>
<dbReference type="RefSeq" id="WP_132766844.1">
    <property type="nucleotide sequence ID" value="NZ_SMAB01000002.1"/>
</dbReference>
<dbReference type="GO" id="GO:0140741">
    <property type="term" value="F:tRNA-uracil-4 sulfurtransferase activity"/>
    <property type="evidence" value="ECO:0007669"/>
    <property type="project" value="UniProtKB-EC"/>
</dbReference>
<feature type="binding site" evidence="19">
    <location>
        <begin position="183"/>
        <end position="184"/>
    </location>
    <ligand>
        <name>ATP</name>
        <dbReference type="ChEBI" id="CHEBI:30616"/>
    </ligand>
</feature>
<comment type="catalytic activity">
    <reaction evidence="11 19">
        <text>[ThiS sulfur-carrier protein]-C-terminal Gly-Gly-AMP + S-sulfanyl-L-cysteinyl-[cysteine desulfurase] + AH2 = [ThiS sulfur-carrier protein]-C-terminal-Gly-aminoethanethioate + L-cysteinyl-[cysteine desulfurase] + A + AMP + 2 H(+)</text>
        <dbReference type="Rhea" id="RHEA:43340"/>
        <dbReference type="Rhea" id="RHEA-COMP:12157"/>
        <dbReference type="Rhea" id="RHEA-COMP:12158"/>
        <dbReference type="Rhea" id="RHEA-COMP:12910"/>
        <dbReference type="Rhea" id="RHEA-COMP:19908"/>
        <dbReference type="ChEBI" id="CHEBI:13193"/>
        <dbReference type="ChEBI" id="CHEBI:15378"/>
        <dbReference type="ChEBI" id="CHEBI:17499"/>
        <dbReference type="ChEBI" id="CHEBI:29950"/>
        <dbReference type="ChEBI" id="CHEBI:61963"/>
        <dbReference type="ChEBI" id="CHEBI:90618"/>
        <dbReference type="ChEBI" id="CHEBI:232372"/>
        <dbReference type="ChEBI" id="CHEBI:456215"/>
    </reaction>
</comment>
<dbReference type="NCBIfam" id="TIGR00342">
    <property type="entry name" value="tRNA uracil 4-sulfurtransferase ThiI"/>
    <property type="match status" value="1"/>
</dbReference>
<dbReference type="PANTHER" id="PTHR43209:SF1">
    <property type="entry name" value="TRNA SULFURTRANSFERASE"/>
    <property type="match status" value="1"/>
</dbReference>
<dbReference type="Proteomes" id="UP000295788">
    <property type="component" value="Unassembled WGS sequence"/>
</dbReference>
<dbReference type="CDD" id="cd01712">
    <property type="entry name" value="PPase_ThiI"/>
    <property type="match status" value="1"/>
</dbReference>
<evidence type="ECO:0000256" key="11">
    <source>
        <dbReference type="ARBA" id="ARBA00052330"/>
    </source>
</evidence>
<dbReference type="GO" id="GO:0009228">
    <property type="term" value="P:thiamine biosynthetic process"/>
    <property type="evidence" value="ECO:0007669"/>
    <property type="project" value="UniProtKB-KW"/>
</dbReference>
<dbReference type="InterPro" id="IPR054173">
    <property type="entry name" value="ThiI_fer"/>
</dbReference>
<dbReference type="EMBL" id="SMAB01000002">
    <property type="protein sequence ID" value="TCS83978.1"/>
    <property type="molecule type" value="Genomic_DNA"/>
</dbReference>
<dbReference type="InterPro" id="IPR049962">
    <property type="entry name" value="THUMP_ThiI"/>
</dbReference>
<feature type="domain" description="THUMP" evidence="20">
    <location>
        <begin position="60"/>
        <end position="165"/>
    </location>
</feature>
<evidence type="ECO:0000256" key="16">
    <source>
        <dbReference type="ARBA" id="ARBA00075337"/>
    </source>
</evidence>
<dbReference type="SUPFAM" id="SSF143437">
    <property type="entry name" value="THUMP domain-like"/>
    <property type="match status" value="1"/>
</dbReference>
<evidence type="ECO:0000256" key="4">
    <source>
        <dbReference type="ARBA" id="ARBA00022555"/>
    </source>
</evidence>
<dbReference type="GO" id="GO:0004810">
    <property type="term" value="F:CCA tRNA nucleotidyltransferase activity"/>
    <property type="evidence" value="ECO:0007669"/>
    <property type="project" value="InterPro"/>
</dbReference>
<evidence type="ECO:0000256" key="14">
    <source>
        <dbReference type="ARBA" id="ARBA00066827"/>
    </source>
</evidence>
<evidence type="ECO:0000256" key="2">
    <source>
        <dbReference type="ARBA" id="ARBA00004948"/>
    </source>
</evidence>
<evidence type="ECO:0000256" key="1">
    <source>
        <dbReference type="ARBA" id="ARBA00004496"/>
    </source>
</evidence>
<evidence type="ECO:0000256" key="10">
    <source>
        <dbReference type="ARBA" id="ARBA00050570"/>
    </source>
</evidence>
<keyword evidence="5 19" id="KW-0808">Transferase</keyword>
<evidence type="ECO:0000256" key="5">
    <source>
        <dbReference type="ARBA" id="ARBA00022679"/>
    </source>
</evidence>
<keyword evidence="9 19" id="KW-0784">Thiamine biosynthesis</keyword>
<evidence type="ECO:0000256" key="6">
    <source>
        <dbReference type="ARBA" id="ARBA00022741"/>
    </source>
</evidence>
<name>A0A4R3KM25_9BACI</name>
<comment type="function">
    <text evidence="12 19">Catalyzes the ATP-dependent transfer of a sulfur to tRNA to produce 4-thiouridine in position 8 of tRNAs, which functions as a near-UV photosensor. Also catalyzes the transfer of sulfur to the sulfur carrier protein ThiS, forming ThiS-thiocarboxylate. This is a step in the synthesis of thiazole, in the thiamine biosynthesis pathway. The sulfur is donated as persulfide by IscS.</text>
</comment>
<dbReference type="SUPFAM" id="SSF52402">
    <property type="entry name" value="Adenine nucleotide alpha hydrolases-like"/>
    <property type="match status" value="1"/>
</dbReference>
<dbReference type="HAMAP" id="MF_00021">
    <property type="entry name" value="ThiI"/>
    <property type="match status" value="1"/>
</dbReference>
<dbReference type="GO" id="GO:0009229">
    <property type="term" value="P:thiamine diphosphate biosynthetic process"/>
    <property type="evidence" value="ECO:0007669"/>
    <property type="project" value="UniProtKB-UniRule"/>
</dbReference>
<comment type="similarity">
    <text evidence="13 19">Belongs to the ThiI family.</text>
</comment>
<feature type="binding site" evidence="19">
    <location>
        <position position="287"/>
    </location>
    <ligand>
        <name>ATP</name>
        <dbReference type="ChEBI" id="CHEBI:30616"/>
    </ligand>
</feature>
<dbReference type="InterPro" id="IPR004114">
    <property type="entry name" value="THUMP_dom"/>
</dbReference>
<dbReference type="PANTHER" id="PTHR43209">
    <property type="entry name" value="TRNA SULFURTRANSFERASE"/>
    <property type="match status" value="1"/>
</dbReference>
<evidence type="ECO:0000256" key="17">
    <source>
        <dbReference type="ARBA" id="ARBA00077849"/>
    </source>
</evidence>
<sequence length="408" mass="46727">MNYDSILVRYGEIALKGKNRYRFEDRLLQNIRNVLRDLPQIKVTKTFGRIYVELHGASHDVVIERLKNVFGLVSFSPVKRTDLDVEDIKRTSLELLQQVKPFPKTFKVETKRPYKLFPLSSPELTYEVGAYILRNTENLTVNVHQPDTVVNIEIREEGVFIYSQTIPGVGGMPGGSSGKALVLLSGGIDSPVASWYAMKRGLQLEGIHFHTYPVTSEESIQKVIDLVKVLSNYTGQFRLHLVPFLEIQKEIKKYSQESYNITIMRRMFLRIAEQFAKRQHALALVTGESLGQVASQTLESMYTINHVVRIPILRPLITMDKLDIIEVARKIGTYEASVRPFEDCCSLFVPKNPTTKPLVTRAEFIEQKMEVDKLINDAIQRTRTIMITPQDDVKAKDVIFTDMQEFMK</sequence>
<dbReference type="GO" id="GO:0005524">
    <property type="term" value="F:ATP binding"/>
    <property type="evidence" value="ECO:0007669"/>
    <property type="project" value="UniProtKB-UniRule"/>
</dbReference>
<dbReference type="GO" id="GO:0000049">
    <property type="term" value="F:tRNA binding"/>
    <property type="evidence" value="ECO:0007669"/>
    <property type="project" value="UniProtKB-UniRule"/>
</dbReference>
<dbReference type="InterPro" id="IPR049961">
    <property type="entry name" value="ThiI_N"/>
</dbReference>
<feature type="binding site" evidence="19">
    <location>
        <position position="265"/>
    </location>
    <ligand>
        <name>ATP</name>
        <dbReference type="ChEBI" id="CHEBI:30616"/>
    </ligand>
</feature>
<dbReference type="FunFam" id="3.40.50.620:FF:000053">
    <property type="entry name" value="Probable tRNA sulfurtransferase"/>
    <property type="match status" value="1"/>
</dbReference>
<keyword evidence="6 19" id="KW-0547">Nucleotide-binding</keyword>
<dbReference type="GO" id="GO:0052837">
    <property type="term" value="P:thiazole biosynthetic process"/>
    <property type="evidence" value="ECO:0007669"/>
    <property type="project" value="TreeGrafter"/>
</dbReference>
<evidence type="ECO:0000256" key="7">
    <source>
        <dbReference type="ARBA" id="ARBA00022840"/>
    </source>
</evidence>
<evidence type="ECO:0000256" key="18">
    <source>
        <dbReference type="ARBA" id="ARBA00080570"/>
    </source>
</evidence>
<dbReference type="Pfam" id="PF02568">
    <property type="entry name" value="ThiI"/>
    <property type="match status" value="1"/>
</dbReference>
<dbReference type="OrthoDB" id="9773948at2"/>
<proteinExistence type="inferred from homology"/>
<keyword evidence="3 19" id="KW-0963">Cytoplasm</keyword>
<keyword evidence="4 19" id="KW-0820">tRNA-binding</keyword>
<keyword evidence="8 19" id="KW-0694">RNA-binding</keyword>
<dbReference type="Gene3D" id="3.30.2130.30">
    <property type="match status" value="1"/>
</dbReference>
<dbReference type="SMART" id="SM00981">
    <property type="entry name" value="THUMP"/>
    <property type="match status" value="1"/>
</dbReference>
<dbReference type="CDD" id="cd11716">
    <property type="entry name" value="THUMP_ThiI"/>
    <property type="match status" value="1"/>
</dbReference>
<evidence type="ECO:0000259" key="20">
    <source>
        <dbReference type="PROSITE" id="PS51165"/>
    </source>
</evidence>
<dbReference type="InterPro" id="IPR014729">
    <property type="entry name" value="Rossmann-like_a/b/a_fold"/>
</dbReference>
<evidence type="ECO:0000256" key="3">
    <source>
        <dbReference type="ARBA" id="ARBA00022490"/>
    </source>
</evidence>
<dbReference type="Pfam" id="PF22025">
    <property type="entry name" value="ThiI_fer"/>
    <property type="match status" value="1"/>
</dbReference>
<comment type="catalytic activity">
    <reaction evidence="10 19">
        <text>[ThiI sulfur-carrier protein]-S-sulfanyl-L-cysteine + a uridine in tRNA + 2 reduced [2Fe-2S]-[ferredoxin] + ATP + H(+) = [ThiI sulfur-carrier protein]-L-cysteine + a 4-thiouridine in tRNA + 2 oxidized [2Fe-2S]-[ferredoxin] + AMP + diphosphate</text>
        <dbReference type="Rhea" id="RHEA:24176"/>
        <dbReference type="Rhea" id="RHEA-COMP:10000"/>
        <dbReference type="Rhea" id="RHEA-COMP:10001"/>
        <dbReference type="Rhea" id="RHEA-COMP:13337"/>
        <dbReference type="Rhea" id="RHEA-COMP:13338"/>
        <dbReference type="Rhea" id="RHEA-COMP:13339"/>
        <dbReference type="Rhea" id="RHEA-COMP:13340"/>
        <dbReference type="ChEBI" id="CHEBI:15378"/>
        <dbReference type="ChEBI" id="CHEBI:29950"/>
        <dbReference type="ChEBI" id="CHEBI:30616"/>
        <dbReference type="ChEBI" id="CHEBI:33019"/>
        <dbReference type="ChEBI" id="CHEBI:33737"/>
        <dbReference type="ChEBI" id="CHEBI:33738"/>
        <dbReference type="ChEBI" id="CHEBI:61963"/>
        <dbReference type="ChEBI" id="CHEBI:65315"/>
        <dbReference type="ChEBI" id="CHEBI:136798"/>
        <dbReference type="ChEBI" id="CHEBI:456215"/>
        <dbReference type="EC" id="2.8.1.4"/>
    </reaction>
</comment>
<organism evidence="21 22">
    <name type="scientific">Tepidibacillus fermentans</name>
    <dbReference type="NCBI Taxonomy" id="1281767"/>
    <lineage>
        <taxon>Bacteria</taxon>
        <taxon>Bacillati</taxon>
        <taxon>Bacillota</taxon>
        <taxon>Bacilli</taxon>
        <taxon>Bacillales</taxon>
        <taxon>Bacillaceae</taxon>
        <taxon>Tepidibacillus</taxon>
    </lineage>
</organism>
<dbReference type="InterPro" id="IPR020536">
    <property type="entry name" value="ThiI_AANH"/>
</dbReference>
<evidence type="ECO:0000256" key="8">
    <source>
        <dbReference type="ARBA" id="ARBA00022884"/>
    </source>
</evidence>
<evidence type="ECO:0000256" key="13">
    <source>
        <dbReference type="ARBA" id="ARBA00061472"/>
    </source>
</evidence>
<dbReference type="InterPro" id="IPR003720">
    <property type="entry name" value="tRNA_STrfase"/>
</dbReference>
<dbReference type="GO" id="GO:0002937">
    <property type="term" value="P:tRNA 4-thiouridine biosynthesis"/>
    <property type="evidence" value="ECO:0007669"/>
    <property type="project" value="TreeGrafter"/>
</dbReference>
<protein>
    <recommendedName>
        <fullName evidence="15 19">Probable tRNA sulfurtransferase</fullName>
        <ecNumber evidence="14 19">2.8.1.4</ecNumber>
    </recommendedName>
    <alternativeName>
        <fullName evidence="16 19">Sulfur carrier protein ThiS sulfurtransferase</fullName>
    </alternativeName>
    <alternativeName>
        <fullName evidence="17 19">Thiamine biosynthesis protein ThiI</fullName>
    </alternativeName>
    <alternativeName>
        <fullName evidence="18 19">tRNA 4-thiouridine synthase</fullName>
    </alternativeName>
</protein>
<dbReference type="Gene3D" id="3.40.50.620">
    <property type="entry name" value="HUPs"/>
    <property type="match status" value="1"/>
</dbReference>
<evidence type="ECO:0000313" key="21">
    <source>
        <dbReference type="EMBL" id="TCS83978.1"/>
    </source>
</evidence>
<dbReference type="EC" id="2.8.1.4" evidence="14 19"/>
<comment type="pathway">
    <text evidence="2 19">Cofactor biosynthesis; thiamine diphosphate biosynthesis.</text>
</comment>
<reference evidence="21 22" key="1">
    <citation type="submission" date="2019-03" db="EMBL/GenBank/DDBJ databases">
        <title>Genomic Encyclopedia of Type Strains, Phase IV (KMG-IV): sequencing the most valuable type-strain genomes for metagenomic binning, comparative biology and taxonomic classification.</title>
        <authorList>
            <person name="Goeker M."/>
        </authorList>
    </citation>
    <scope>NUCLEOTIDE SEQUENCE [LARGE SCALE GENOMIC DNA]</scope>
    <source>
        <strain evidence="21 22">DSM 23802</strain>
    </source>
</reference>
<feature type="binding site" evidence="19">
    <location>
        <begin position="208"/>
        <end position="209"/>
    </location>
    <ligand>
        <name>ATP</name>
        <dbReference type="ChEBI" id="CHEBI:30616"/>
    </ligand>
</feature>
<keyword evidence="22" id="KW-1185">Reference proteome</keyword>
<dbReference type="PROSITE" id="PS51165">
    <property type="entry name" value="THUMP"/>
    <property type="match status" value="1"/>
</dbReference>
<comment type="subcellular location">
    <subcellularLocation>
        <location evidence="1 19">Cytoplasm</location>
    </subcellularLocation>
</comment>
<dbReference type="UniPathway" id="UPA00060"/>